<dbReference type="EMBL" id="GGEC01024173">
    <property type="protein sequence ID" value="MBX04657.1"/>
    <property type="molecule type" value="Transcribed_RNA"/>
</dbReference>
<reference evidence="1" key="1">
    <citation type="submission" date="2018-02" db="EMBL/GenBank/DDBJ databases">
        <title>Rhizophora mucronata_Transcriptome.</title>
        <authorList>
            <person name="Meera S.P."/>
            <person name="Sreeshan A."/>
            <person name="Augustine A."/>
        </authorList>
    </citation>
    <scope>NUCLEOTIDE SEQUENCE</scope>
    <source>
        <tissue evidence="1">Leaf</tissue>
    </source>
</reference>
<organism evidence="1">
    <name type="scientific">Rhizophora mucronata</name>
    <name type="common">Asiatic mangrove</name>
    <dbReference type="NCBI Taxonomy" id="61149"/>
    <lineage>
        <taxon>Eukaryota</taxon>
        <taxon>Viridiplantae</taxon>
        <taxon>Streptophyta</taxon>
        <taxon>Embryophyta</taxon>
        <taxon>Tracheophyta</taxon>
        <taxon>Spermatophyta</taxon>
        <taxon>Magnoliopsida</taxon>
        <taxon>eudicotyledons</taxon>
        <taxon>Gunneridae</taxon>
        <taxon>Pentapetalae</taxon>
        <taxon>rosids</taxon>
        <taxon>fabids</taxon>
        <taxon>Malpighiales</taxon>
        <taxon>Rhizophoraceae</taxon>
        <taxon>Rhizophora</taxon>
    </lineage>
</organism>
<proteinExistence type="predicted"/>
<name>A0A2P2KG40_RHIMU</name>
<accession>A0A2P2KG40</accession>
<sequence>MSLMHMNSMKFAAAQNMVMHYSPSGGVSTFFLNFSFSLMPTFLKQMCIIVPHREKELAAVKINAADADIIANELEVTFLVPSSLNIPQ</sequence>
<protein>
    <submittedName>
        <fullName evidence="1">Uncharacterized protein</fullName>
    </submittedName>
</protein>
<evidence type="ECO:0000313" key="1">
    <source>
        <dbReference type="EMBL" id="MBX04657.1"/>
    </source>
</evidence>
<dbReference type="AlphaFoldDB" id="A0A2P2KG40"/>